<dbReference type="PROSITE" id="PS51866">
    <property type="entry name" value="MOP"/>
    <property type="match status" value="1"/>
</dbReference>
<dbReference type="PROSITE" id="PS00211">
    <property type="entry name" value="ABC_TRANSPORTER_1"/>
    <property type="match status" value="1"/>
</dbReference>
<dbReference type="PANTHER" id="PTHR43514">
    <property type="entry name" value="ABC TRANSPORTER I FAMILY MEMBER 10"/>
    <property type="match status" value="1"/>
</dbReference>
<dbReference type="Pfam" id="PF00005">
    <property type="entry name" value="ABC_tran"/>
    <property type="match status" value="1"/>
</dbReference>
<keyword evidence="8" id="KW-0472">Membrane</keyword>
<dbReference type="Gene3D" id="3.40.50.300">
    <property type="entry name" value="P-loop containing nucleotide triphosphate hydrolases"/>
    <property type="match status" value="1"/>
</dbReference>
<dbReference type="GO" id="GO:0016887">
    <property type="term" value="F:ATP hydrolysis activity"/>
    <property type="evidence" value="ECO:0007669"/>
    <property type="project" value="InterPro"/>
</dbReference>
<dbReference type="InterPro" id="IPR003439">
    <property type="entry name" value="ABC_transporter-like_ATP-bd"/>
</dbReference>
<keyword evidence="1" id="KW-0813">Transport</keyword>
<dbReference type="GO" id="GO:0016020">
    <property type="term" value="C:membrane"/>
    <property type="evidence" value="ECO:0007669"/>
    <property type="project" value="InterPro"/>
</dbReference>
<dbReference type="InterPro" id="IPR027417">
    <property type="entry name" value="P-loop_NTPase"/>
</dbReference>
<organism evidence="12 13">
    <name type="scientific">OM182 bacterium</name>
    <dbReference type="NCBI Taxonomy" id="2510334"/>
    <lineage>
        <taxon>Bacteria</taxon>
        <taxon>Pseudomonadati</taxon>
        <taxon>Pseudomonadota</taxon>
        <taxon>Gammaproteobacteria</taxon>
        <taxon>OMG group</taxon>
        <taxon>OM182 clade</taxon>
    </lineage>
</organism>
<reference evidence="12 13" key="1">
    <citation type="submission" date="2019-02" db="EMBL/GenBank/DDBJ databases">
        <title>Prokaryotic population dynamics and viral predation in marine succession experiment using metagenomics: the confinement effect.</title>
        <authorList>
            <person name="Haro-Moreno J.M."/>
            <person name="Rodriguez-Valera F."/>
            <person name="Lopez-Perez M."/>
        </authorList>
    </citation>
    <scope>NUCLEOTIDE SEQUENCE [LARGE SCALE GENOMIC DNA]</scope>
    <source>
        <strain evidence="12">MED-G157</strain>
    </source>
</reference>
<dbReference type="InterPro" id="IPR003593">
    <property type="entry name" value="AAA+_ATPase"/>
</dbReference>
<dbReference type="AlphaFoldDB" id="A0A520RWH5"/>
<dbReference type="SMART" id="SM00382">
    <property type="entry name" value="AAA"/>
    <property type="match status" value="1"/>
</dbReference>
<dbReference type="InterPro" id="IPR050334">
    <property type="entry name" value="Molybdenum_import_ModC"/>
</dbReference>
<protein>
    <submittedName>
        <fullName evidence="12">Molybdenum ABC transporter ATP-binding protein</fullName>
    </submittedName>
</protein>
<dbReference type="SUPFAM" id="SSF52540">
    <property type="entry name" value="P-loop containing nucleoside triphosphate hydrolases"/>
    <property type="match status" value="1"/>
</dbReference>
<dbReference type="GO" id="GO:0140359">
    <property type="term" value="F:ABC-type transporter activity"/>
    <property type="evidence" value="ECO:0007669"/>
    <property type="project" value="InterPro"/>
</dbReference>
<keyword evidence="6 12" id="KW-0067">ATP-binding</keyword>
<dbReference type="SUPFAM" id="SSF50331">
    <property type="entry name" value="MOP-like"/>
    <property type="match status" value="1"/>
</dbReference>
<dbReference type="InterPro" id="IPR011868">
    <property type="entry name" value="ModC_ABC_ATP-bd"/>
</dbReference>
<dbReference type="Pfam" id="PF03459">
    <property type="entry name" value="TOBE"/>
    <property type="match status" value="1"/>
</dbReference>
<accession>A0A520RWH5</accession>
<dbReference type="Gene3D" id="2.40.50.100">
    <property type="match status" value="1"/>
</dbReference>
<evidence type="ECO:0000256" key="6">
    <source>
        <dbReference type="ARBA" id="ARBA00022840"/>
    </source>
</evidence>
<evidence type="ECO:0000256" key="3">
    <source>
        <dbReference type="ARBA" id="ARBA00022505"/>
    </source>
</evidence>
<evidence type="ECO:0000313" key="12">
    <source>
        <dbReference type="EMBL" id="RZO74599.1"/>
    </source>
</evidence>
<keyword evidence="7" id="KW-1278">Translocase</keyword>
<dbReference type="InterPro" id="IPR004606">
    <property type="entry name" value="Mop_domain"/>
</dbReference>
<proteinExistence type="predicted"/>
<comment type="caution">
    <text evidence="12">The sequence shown here is derived from an EMBL/GenBank/DDBJ whole genome shotgun (WGS) entry which is preliminary data.</text>
</comment>
<evidence type="ECO:0000313" key="13">
    <source>
        <dbReference type="Proteomes" id="UP000316199"/>
    </source>
</evidence>
<feature type="domain" description="ABC transporter" evidence="10">
    <location>
        <begin position="1"/>
        <end position="231"/>
    </location>
</feature>
<keyword evidence="4" id="KW-0997">Cell inner membrane</keyword>
<dbReference type="NCBIfam" id="TIGR02142">
    <property type="entry name" value="modC_ABC"/>
    <property type="match status" value="1"/>
</dbReference>
<feature type="domain" description="Mop" evidence="11">
    <location>
        <begin position="290"/>
        <end position="354"/>
    </location>
</feature>
<gene>
    <name evidence="12" type="primary">modC</name>
    <name evidence="12" type="ORF">EVA68_08805</name>
</gene>
<evidence type="ECO:0000256" key="7">
    <source>
        <dbReference type="ARBA" id="ARBA00022967"/>
    </source>
</evidence>
<dbReference type="EMBL" id="SHAG01000073">
    <property type="protein sequence ID" value="RZO74599.1"/>
    <property type="molecule type" value="Genomic_DNA"/>
</dbReference>
<dbReference type="GO" id="GO:0005524">
    <property type="term" value="F:ATP binding"/>
    <property type="evidence" value="ECO:0007669"/>
    <property type="project" value="UniProtKB-KW"/>
</dbReference>
<dbReference type="InterPro" id="IPR017871">
    <property type="entry name" value="ABC_transporter-like_CS"/>
</dbReference>
<evidence type="ECO:0000256" key="1">
    <source>
        <dbReference type="ARBA" id="ARBA00022448"/>
    </source>
</evidence>
<dbReference type="InterPro" id="IPR005116">
    <property type="entry name" value="Transp-assoc_OB_typ1"/>
</dbReference>
<keyword evidence="5" id="KW-0547">Nucleotide-binding</keyword>
<evidence type="ECO:0000256" key="4">
    <source>
        <dbReference type="ARBA" id="ARBA00022519"/>
    </source>
</evidence>
<dbReference type="GO" id="GO:0015098">
    <property type="term" value="F:molybdate ion transmembrane transporter activity"/>
    <property type="evidence" value="ECO:0007669"/>
    <property type="project" value="InterPro"/>
</dbReference>
<dbReference type="InterPro" id="IPR008995">
    <property type="entry name" value="Mo/tungstate-bd_C_term_dom"/>
</dbReference>
<dbReference type="PANTHER" id="PTHR43514:SF10">
    <property type="entry name" value="MOLYBDENUM IMPORT ATP-BINDING PROTEIN MODC 2"/>
    <property type="match status" value="1"/>
</dbReference>
<evidence type="ECO:0000259" key="10">
    <source>
        <dbReference type="PROSITE" id="PS50893"/>
    </source>
</evidence>
<evidence type="ECO:0000256" key="8">
    <source>
        <dbReference type="ARBA" id="ARBA00023136"/>
    </source>
</evidence>
<evidence type="ECO:0000259" key="11">
    <source>
        <dbReference type="PROSITE" id="PS51866"/>
    </source>
</evidence>
<evidence type="ECO:0000256" key="2">
    <source>
        <dbReference type="ARBA" id="ARBA00022475"/>
    </source>
</evidence>
<sequence>MSITARFSIDRGRFSLEVDIEIPERGVTALIGPSGCGKTTLLRAIAGLDSYPHGYLRIGQQIWQDETIFVPTYKRLIGYIFQESNLFAHMTVQKNLNYGLSRVSSDHTVSIDPIIDLLGIGNLMDQYPDTLSGGEQQRVAIARAILTSPRLLLMDEPLASLDLERKLEIMPYIEALNRDLSMPIIYVSHDRDEVVKLADHLLLMNDGQIISSGGITDILTRIDLPLAQSAEAESIISAKVKDYDPKYQLSTLESSLGCVLIPGEKLEIGTDVRLRIPAKDVSLTLVHQTGTSILNIFPATVEQIVGGKTAQVTVKVRAGDTAILARITRKSADNLKLKPGMKVFAQTKSVALLA</sequence>
<evidence type="ECO:0000256" key="9">
    <source>
        <dbReference type="PROSITE-ProRule" id="PRU01213"/>
    </source>
</evidence>
<keyword evidence="3 9" id="KW-0500">Molybdenum</keyword>
<name>A0A520RWH5_9GAMM</name>
<dbReference type="Proteomes" id="UP000316199">
    <property type="component" value="Unassembled WGS sequence"/>
</dbReference>
<dbReference type="PROSITE" id="PS50893">
    <property type="entry name" value="ABC_TRANSPORTER_2"/>
    <property type="match status" value="1"/>
</dbReference>
<evidence type="ECO:0000256" key="5">
    <source>
        <dbReference type="ARBA" id="ARBA00022741"/>
    </source>
</evidence>
<keyword evidence="2" id="KW-1003">Cell membrane</keyword>